<dbReference type="EMBL" id="QTJV01000001">
    <property type="protein sequence ID" value="RFM37009.1"/>
    <property type="molecule type" value="Genomic_DNA"/>
</dbReference>
<evidence type="ECO:0000313" key="3">
    <source>
        <dbReference type="Proteomes" id="UP000261174"/>
    </source>
</evidence>
<dbReference type="AlphaFoldDB" id="A0A3E1P9Z8"/>
<keyword evidence="3" id="KW-1185">Reference proteome</keyword>
<gene>
    <name evidence="2" type="ORF">DXN04_05795</name>
</gene>
<feature type="transmembrane region" description="Helical" evidence="1">
    <location>
        <begin position="108"/>
        <end position="128"/>
    </location>
</feature>
<name>A0A3E1P9Z8_9BACT</name>
<comment type="caution">
    <text evidence="2">The sequence shown here is derived from an EMBL/GenBank/DDBJ whole genome shotgun (WGS) entry which is preliminary data.</text>
</comment>
<dbReference type="RefSeq" id="WP_116852329.1">
    <property type="nucleotide sequence ID" value="NZ_QTJV01000001.1"/>
</dbReference>
<evidence type="ECO:0000313" key="2">
    <source>
        <dbReference type="EMBL" id="RFM37009.1"/>
    </source>
</evidence>
<feature type="transmembrane region" description="Helical" evidence="1">
    <location>
        <begin position="77"/>
        <end position="96"/>
    </location>
</feature>
<feature type="transmembrane region" description="Helical" evidence="1">
    <location>
        <begin position="7"/>
        <end position="25"/>
    </location>
</feature>
<protein>
    <submittedName>
        <fullName evidence="2">Uncharacterized protein</fullName>
    </submittedName>
</protein>
<reference evidence="2 3" key="1">
    <citation type="submission" date="2018-08" db="EMBL/GenBank/DDBJ databases">
        <title>Chitinophaga sp. K20C18050901, a novel bacterium isolated from forest soil.</title>
        <authorList>
            <person name="Wang C."/>
        </authorList>
    </citation>
    <scope>NUCLEOTIDE SEQUENCE [LARGE SCALE GENOMIC DNA]</scope>
    <source>
        <strain evidence="2 3">K20C18050901</strain>
    </source>
</reference>
<feature type="transmembrane region" description="Helical" evidence="1">
    <location>
        <begin position="45"/>
        <end position="65"/>
    </location>
</feature>
<evidence type="ECO:0000256" key="1">
    <source>
        <dbReference type="SAM" id="Phobius"/>
    </source>
</evidence>
<accession>A0A3E1P9Z8</accession>
<organism evidence="2 3">
    <name type="scientific">Chitinophaga silvisoli</name>
    <dbReference type="NCBI Taxonomy" id="2291814"/>
    <lineage>
        <taxon>Bacteria</taxon>
        <taxon>Pseudomonadati</taxon>
        <taxon>Bacteroidota</taxon>
        <taxon>Chitinophagia</taxon>
        <taxon>Chitinophagales</taxon>
        <taxon>Chitinophagaceae</taxon>
        <taxon>Chitinophaga</taxon>
    </lineage>
</organism>
<dbReference type="Proteomes" id="UP000261174">
    <property type="component" value="Unassembled WGS sequence"/>
</dbReference>
<proteinExistence type="predicted"/>
<sequence>MIIHFRVIGLLLILLAGSHVVFPWFFSWKEELKRLSLINRQIMTIHTFFIALVVLLLGILCLSSGEELVHTVLGRRLCLGMGVFWVLRLIIQFFGYSPALWKGKRFETIMHVLFAILFSYMSIVFFVAGG</sequence>
<keyword evidence="1" id="KW-1133">Transmembrane helix</keyword>
<dbReference type="OrthoDB" id="670562at2"/>
<keyword evidence="1" id="KW-0472">Membrane</keyword>
<keyword evidence="1" id="KW-0812">Transmembrane</keyword>